<dbReference type="STRING" id="400055.SAMN04490243_0957"/>
<keyword evidence="2" id="KW-1185">Reference proteome</keyword>
<proteinExistence type="predicted"/>
<reference evidence="1 2" key="1">
    <citation type="submission" date="2016-10" db="EMBL/GenBank/DDBJ databases">
        <authorList>
            <person name="de Groot N.N."/>
        </authorList>
    </citation>
    <scope>NUCLEOTIDE SEQUENCE [LARGE SCALE GENOMIC DNA]</scope>
    <source>
        <strain evidence="1 2">DSM 21019</strain>
    </source>
</reference>
<sequence length="140" mass="15664">MGHLKLLQDHLTTLDLDFGTFKLYRNLVIGEVHEGVVINADHALELISFSISHYPSMASVVYLSHRRNSYSVDPTMYLETGRAFPALAGYGIIYHNELNRKVALLEQKFLPYPSKLFTSLGEAIEWAGTCVSKTPGIPQP</sequence>
<evidence type="ECO:0000313" key="1">
    <source>
        <dbReference type="EMBL" id="SFR35223.1"/>
    </source>
</evidence>
<protein>
    <recommendedName>
        <fullName evidence="3">SpoIIAA-like</fullName>
    </recommendedName>
</protein>
<dbReference type="OrthoDB" id="1144359at2"/>
<evidence type="ECO:0008006" key="3">
    <source>
        <dbReference type="Google" id="ProtNLM"/>
    </source>
</evidence>
<dbReference type="RefSeq" id="WP_092981069.1">
    <property type="nucleotide sequence ID" value="NZ_FOYQ01000001.1"/>
</dbReference>
<dbReference type="EMBL" id="FOYQ01000001">
    <property type="protein sequence ID" value="SFR35223.1"/>
    <property type="molecule type" value="Genomic_DNA"/>
</dbReference>
<evidence type="ECO:0000313" key="2">
    <source>
        <dbReference type="Proteomes" id="UP000199534"/>
    </source>
</evidence>
<name>A0A1I6FZ45_9FLAO</name>
<accession>A0A1I6FZ45</accession>
<organism evidence="1 2">
    <name type="scientific">Robiginitalea myxolifaciens</name>
    <dbReference type="NCBI Taxonomy" id="400055"/>
    <lineage>
        <taxon>Bacteria</taxon>
        <taxon>Pseudomonadati</taxon>
        <taxon>Bacteroidota</taxon>
        <taxon>Flavobacteriia</taxon>
        <taxon>Flavobacteriales</taxon>
        <taxon>Flavobacteriaceae</taxon>
        <taxon>Robiginitalea</taxon>
    </lineage>
</organism>
<dbReference type="AlphaFoldDB" id="A0A1I6FZ45"/>
<dbReference type="Proteomes" id="UP000199534">
    <property type="component" value="Unassembled WGS sequence"/>
</dbReference>
<gene>
    <name evidence="1" type="ORF">SAMN04490243_0957</name>
</gene>